<dbReference type="GO" id="GO:0005815">
    <property type="term" value="C:microtubule organizing center"/>
    <property type="evidence" value="ECO:0007669"/>
    <property type="project" value="TreeGrafter"/>
</dbReference>
<proteinExistence type="inferred from homology"/>
<accession>A0A8J5XBR5</accession>
<evidence type="ECO:0000256" key="1">
    <source>
        <dbReference type="ARBA" id="ARBA00004138"/>
    </source>
</evidence>
<dbReference type="Pfam" id="PF10498">
    <property type="entry name" value="IFT57"/>
    <property type="match status" value="1"/>
</dbReference>
<dbReference type="OrthoDB" id="423881at2759"/>
<feature type="chain" id="PRO_5035221370" description="Intraflagellar transport protein 57" evidence="7">
    <location>
        <begin position="21"/>
        <end position="435"/>
    </location>
</feature>
<dbReference type="GO" id="GO:0030992">
    <property type="term" value="C:intraciliary transport particle B"/>
    <property type="evidence" value="ECO:0007669"/>
    <property type="project" value="TreeGrafter"/>
</dbReference>
<dbReference type="InterPro" id="IPR019530">
    <property type="entry name" value="Intra-flagellar_transport_57"/>
</dbReference>
<reference evidence="8" key="1">
    <citation type="submission" date="2021-05" db="EMBL/GenBank/DDBJ databases">
        <title>The genome of the haptophyte Pavlova lutheri (Diacronema luteri, Pavlovales) - a model for lipid biosynthesis in eukaryotic algae.</title>
        <authorList>
            <person name="Hulatt C.J."/>
            <person name="Posewitz M.C."/>
        </authorList>
    </citation>
    <scope>NUCLEOTIDE SEQUENCE</scope>
    <source>
        <strain evidence="8">NIVA-4/92</strain>
    </source>
</reference>
<evidence type="ECO:0000256" key="4">
    <source>
        <dbReference type="ARBA" id="ARBA00023273"/>
    </source>
</evidence>
<gene>
    <name evidence="8" type="ORF">KFE25_002423</name>
</gene>
<feature type="coiled-coil region" evidence="5">
    <location>
        <begin position="343"/>
        <end position="370"/>
    </location>
</feature>
<dbReference type="EMBL" id="JAGTXO010000027">
    <property type="protein sequence ID" value="KAG8461234.1"/>
    <property type="molecule type" value="Genomic_DNA"/>
</dbReference>
<organism evidence="8 9">
    <name type="scientific">Diacronema lutheri</name>
    <name type="common">Unicellular marine alga</name>
    <name type="synonym">Monochrysis lutheri</name>
    <dbReference type="NCBI Taxonomy" id="2081491"/>
    <lineage>
        <taxon>Eukaryota</taxon>
        <taxon>Haptista</taxon>
        <taxon>Haptophyta</taxon>
        <taxon>Pavlovophyceae</taxon>
        <taxon>Pavlovales</taxon>
        <taxon>Pavlovaceae</taxon>
        <taxon>Diacronema</taxon>
    </lineage>
</organism>
<dbReference type="AlphaFoldDB" id="A0A8J5XBR5"/>
<evidence type="ECO:0000256" key="7">
    <source>
        <dbReference type="SAM" id="SignalP"/>
    </source>
</evidence>
<dbReference type="Proteomes" id="UP000751190">
    <property type="component" value="Unassembled WGS sequence"/>
</dbReference>
<keyword evidence="4" id="KW-0966">Cell projection</keyword>
<evidence type="ECO:0000256" key="6">
    <source>
        <dbReference type="SAM" id="MobiDB-lite"/>
    </source>
</evidence>
<evidence type="ECO:0000313" key="8">
    <source>
        <dbReference type="EMBL" id="KAG8461234.1"/>
    </source>
</evidence>
<evidence type="ECO:0008006" key="10">
    <source>
        <dbReference type="Google" id="ProtNLM"/>
    </source>
</evidence>
<feature type="region of interest" description="Disordered" evidence="6">
    <location>
        <begin position="25"/>
        <end position="51"/>
    </location>
</feature>
<evidence type="ECO:0000256" key="3">
    <source>
        <dbReference type="ARBA" id="ARBA00023069"/>
    </source>
</evidence>
<keyword evidence="9" id="KW-1185">Reference proteome</keyword>
<feature type="signal peptide" evidence="7">
    <location>
        <begin position="1"/>
        <end position="20"/>
    </location>
</feature>
<sequence length="435" mass="47511">MTSGCFALCAFRWWWTGAAMEEHDGQEMGDQQAAAGGADAAAAGGARGGGARGGEGDQAAFMMMDEIVERLKLLNYELTFFPKGFRPLTRVFFAMPSSNPAEQFHYFTTLATWLMNKLGNDAKPPSHYDDPNSTVANLTIELQKLGVPNDYPPIKVKQGHGDAVCSILLSLLERIGHEWRKPYHAPDDYAEEAQVDDDAPLDADAIADDVGNGTEDEEDLYFAHAATTIPEEANKAAPTVIEATVEPEEWRLEMERVLPQLKVTIVSDGKEWRTHVAQAKVHQQAVNERLPVSAASLARILAELTETTSMVAKVEAKLNAQCATDISEYAGKQADFTAKQEVYNKSTEEINKLQNTLTSVTDELQQIKSRMDERGSAMTDTSPIVKIKGALTKMKAEVRAMEVRIGVVSHSLVLKRLGANSMTARSALQPSILAG</sequence>
<comment type="caution">
    <text evidence="8">The sequence shown here is derived from an EMBL/GenBank/DDBJ whole genome shotgun (WGS) entry which is preliminary data.</text>
</comment>
<dbReference type="PANTHER" id="PTHR16011">
    <property type="entry name" value="IFT57/HIPPI"/>
    <property type="match status" value="1"/>
</dbReference>
<protein>
    <recommendedName>
        <fullName evidence="10">Intraflagellar transport protein 57</fullName>
    </recommendedName>
</protein>
<evidence type="ECO:0000256" key="2">
    <source>
        <dbReference type="ARBA" id="ARBA00009415"/>
    </source>
</evidence>
<keyword evidence="7" id="KW-0732">Signal</keyword>
<dbReference type="OMA" id="XGRTADF"/>
<keyword evidence="5" id="KW-0175">Coiled coil</keyword>
<evidence type="ECO:0000256" key="5">
    <source>
        <dbReference type="SAM" id="Coils"/>
    </source>
</evidence>
<evidence type="ECO:0000313" key="9">
    <source>
        <dbReference type="Proteomes" id="UP000751190"/>
    </source>
</evidence>
<feature type="compositionally biased region" description="Low complexity" evidence="6">
    <location>
        <begin position="28"/>
        <end position="44"/>
    </location>
</feature>
<dbReference type="GO" id="GO:0005794">
    <property type="term" value="C:Golgi apparatus"/>
    <property type="evidence" value="ECO:0007669"/>
    <property type="project" value="TreeGrafter"/>
</dbReference>
<dbReference type="PANTHER" id="PTHR16011:SF0">
    <property type="entry name" value="INTRAFLAGELLAR TRANSPORT PROTEIN 57 HOMOLOG"/>
    <property type="match status" value="1"/>
</dbReference>
<dbReference type="GO" id="GO:0042073">
    <property type="term" value="P:intraciliary transport"/>
    <property type="evidence" value="ECO:0007669"/>
    <property type="project" value="TreeGrafter"/>
</dbReference>
<comment type="similarity">
    <text evidence="2">Belongs to the IFT57 family.</text>
</comment>
<dbReference type="GO" id="GO:1905515">
    <property type="term" value="P:non-motile cilium assembly"/>
    <property type="evidence" value="ECO:0007669"/>
    <property type="project" value="TreeGrafter"/>
</dbReference>
<name>A0A8J5XBR5_DIALT</name>
<comment type="subcellular location">
    <subcellularLocation>
        <location evidence="1">Cell projection</location>
        <location evidence="1">Cilium</location>
    </subcellularLocation>
</comment>
<keyword evidence="3" id="KW-0969">Cilium</keyword>
<dbReference type="GO" id="GO:0005929">
    <property type="term" value="C:cilium"/>
    <property type="evidence" value="ECO:0007669"/>
    <property type="project" value="UniProtKB-SubCell"/>
</dbReference>